<keyword evidence="3 7" id="KW-0378">Hydrolase</keyword>
<dbReference type="GO" id="GO:0009395">
    <property type="term" value="P:phospholipid catabolic process"/>
    <property type="evidence" value="ECO:0007669"/>
    <property type="project" value="TreeGrafter"/>
</dbReference>
<evidence type="ECO:0000313" key="9">
    <source>
        <dbReference type="Proteomes" id="UP001162640"/>
    </source>
</evidence>
<comment type="similarity">
    <text evidence="1 7">Belongs to the phospholipase B-like family.</text>
</comment>
<dbReference type="Proteomes" id="UP001162640">
    <property type="component" value="Unassembled WGS sequence"/>
</dbReference>
<name>A0A9W7ETW7_9STRA</name>
<comment type="function">
    <text evidence="7">Putative phospholipase.</text>
</comment>
<dbReference type="EC" id="3.1.1.-" evidence="7"/>
<dbReference type="PANTHER" id="PTHR12370">
    <property type="entry name" value="PHOSPHOLIPASE B-RELATED"/>
    <property type="match status" value="1"/>
</dbReference>
<organism evidence="8 9">
    <name type="scientific">Triparma laevis f. inornata</name>
    <dbReference type="NCBI Taxonomy" id="1714386"/>
    <lineage>
        <taxon>Eukaryota</taxon>
        <taxon>Sar</taxon>
        <taxon>Stramenopiles</taxon>
        <taxon>Ochrophyta</taxon>
        <taxon>Bolidophyceae</taxon>
        <taxon>Parmales</taxon>
        <taxon>Triparmaceae</taxon>
        <taxon>Triparma</taxon>
    </lineage>
</organism>
<keyword evidence="6" id="KW-0325">Glycoprotein</keyword>
<dbReference type="Pfam" id="PF04916">
    <property type="entry name" value="Phospholip_B"/>
    <property type="match status" value="1"/>
</dbReference>
<evidence type="ECO:0000256" key="7">
    <source>
        <dbReference type="RuleBase" id="RU364138"/>
    </source>
</evidence>
<comment type="caution">
    <text evidence="8">The sequence shown here is derived from an EMBL/GenBank/DDBJ whole genome shotgun (WGS) entry which is preliminary data.</text>
</comment>
<evidence type="ECO:0000256" key="2">
    <source>
        <dbReference type="ARBA" id="ARBA00022729"/>
    </source>
</evidence>
<evidence type="ECO:0000256" key="6">
    <source>
        <dbReference type="ARBA" id="ARBA00023180"/>
    </source>
</evidence>
<dbReference type="PANTHER" id="PTHR12370:SF3">
    <property type="entry name" value="PHOSPHOLIPASE B-LIKE 2-RELATED"/>
    <property type="match status" value="1"/>
</dbReference>
<dbReference type="Gene3D" id="3.60.60.30">
    <property type="match status" value="1"/>
</dbReference>
<accession>A0A9W7ETW7</accession>
<proteinExistence type="inferred from homology"/>
<feature type="chain" id="PRO_5041016353" description="Phospholipase B-like" evidence="7">
    <location>
        <begin position="17"/>
        <end position="532"/>
    </location>
</feature>
<reference evidence="9" key="1">
    <citation type="journal article" date="2023" name="Commun. Biol.">
        <title>Genome analysis of Parmales, the sister group of diatoms, reveals the evolutionary specialization of diatoms from phago-mixotrophs to photoautotrophs.</title>
        <authorList>
            <person name="Ban H."/>
            <person name="Sato S."/>
            <person name="Yoshikawa S."/>
            <person name="Yamada K."/>
            <person name="Nakamura Y."/>
            <person name="Ichinomiya M."/>
            <person name="Sato N."/>
            <person name="Blanc-Mathieu R."/>
            <person name="Endo H."/>
            <person name="Kuwata A."/>
            <person name="Ogata H."/>
        </authorList>
    </citation>
    <scope>NUCLEOTIDE SEQUENCE [LARGE SCALE GENOMIC DNA]</scope>
</reference>
<feature type="signal peptide" evidence="7">
    <location>
        <begin position="1"/>
        <end position="16"/>
    </location>
</feature>
<keyword evidence="4 7" id="KW-0442">Lipid degradation</keyword>
<keyword evidence="2 7" id="KW-0732">Signal</keyword>
<dbReference type="GO" id="GO:0005576">
    <property type="term" value="C:extracellular region"/>
    <property type="evidence" value="ECO:0007669"/>
    <property type="project" value="TreeGrafter"/>
</dbReference>
<evidence type="ECO:0000256" key="4">
    <source>
        <dbReference type="ARBA" id="ARBA00022963"/>
    </source>
</evidence>
<sequence>MLKPALVLVNLALTSATQFAYKSAAGAYSSIDPESGWRTLSVTTSDPKASPREAAFDAGFVEGHLTCAEITQFFDNFYVFTFGEDSQVRSERLQRHFLSCAFLTHVRFGQPNDDIVNFVNENDAFVESMVDTDLYWSHVGDIYARSAGMLKGYNESPCSKQSDFKPLSKLDWNLLQMDGDLFDLMTAYPDKQTLFEQAWNLITSPFTSFTSTDKVFRCSALIKLTEDDLFFGHDTWDTYSTASPRIYKTITLPVHTKDGPRLHVDSFSSSPGFIASIDDYYTVDGTSSLIVIETSNNVYDDSAYDALTPKSVFCWARTMVANQMGVDGESWSKAFSTFHSGTYNNQWLIVDRERFDTDEGLLWIVEEAPGLMHSEDMTKKLRSDGYWGSYNVAYYDDIRAVMGETEGYWEAPRANLFAEMQSSVKDMHSMTYVMGWNDYLNDPNSEGKPSNAIMARDDLLRTPRAAGGIDSKASSINTLKTVGTLARVGPTYGGEGVDAFCWSGVPVLEKTTVHEGHPDCFDFVYAPVGAKM</sequence>
<evidence type="ECO:0000256" key="3">
    <source>
        <dbReference type="ARBA" id="ARBA00022801"/>
    </source>
</evidence>
<dbReference type="EMBL" id="BLQM01000437">
    <property type="protein sequence ID" value="GMH89840.1"/>
    <property type="molecule type" value="Genomic_DNA"/>
</dbReference>
<keyword evidence="5 7" id="KW-0443">Lipid metabolism</keyword>
<protein>
    <recommendedName>
        <fullName evidence="7">Phospholipase B-like</fullName>
        <ecNumber evidence="7">3.1.1.-</ecNumber>
    </recommendedName>
</protein>
<evidence type="ECO:0000256" key="1">
    <source>
        <dbReference type="ARBA" id="ARBA00007835"/>
    </source>
</evidence>
<dbReference type="AlphaFoldDB" id="A0A9W7ETW7"/>
<dbReference type="InterPro" id="IPR007000">
    <property type="entry name" value="PLipase_B-like"/>
</dbReference>
<evidence type="ECO:0000256" key="5">
    <source>
        <dbReference type="ARBA" id="ARBA00023098"/>
    </source>
</evidence>
<gene>
    <name evidence="8" type="ORF">TL16_g11582</name>
</gene>
<dbReference type="GO" id="GO:0004620">
    <property type="term" value="F:phospholipase activity"/>
    <property type="evidence" value="ECO:0007669"/>
    <property type="project" value="InterPro"/>
</dbReference>
<evidence type="ECO:0000313" key="8">
    <source>
        <dbReference type="EMBL" id="GMH89840.1"/>
    </source>
</evidence>